<dbReference type="RefSeq" id="WP_115593902.1">
    <property type="nucleotide sequence ID" value="NZ_QRHA01000009.1"/>
</dbReference>
<feature type="transmembrane region" description="Helical" evidence="1">
    <location>
        <begin position="53"/>
        <end position="73"/>
    </location>
</feature>
<accession>A0A3D8M4R6</accession>
<dbReference type="OrthoDB" id="282116at2"/>
<evidence type="ECO:0000313" key="2">
    <source>
        <dbReference type="EMBL" id="RDV24656.1"/>
    </source>
</evidence>
<name>A0A3D8M4R6_9ALTE</name>
<keyword evidence="3" id="KW-1185">Reference proteome</keyword>
<evidence type="ECO:0000256" key="1">
    <source>
        <dbReference type="SAM" id="Phobius"/>
    </source>
</evidence>
<protein>
    <submittedName>
        <fullName evidence="2">Uncharacterized protein</fullName>
    </submittedName>
</protein>
<keyword evidence="1" id="KW-0472">Membrane</keyword>
<gene>
    <name evidence="2" type="ORF">DXV75_13290</name>
</gene>
<keyword evidence="1" id="KW-1133">Transmembrane helix</keyword>
<reference evidence="3" key="1">
    <citation type="submission" date="2018-08" db="EMBL/GenBank/DDBJ databases">
        <authorList>
            <person name="Zhang J."/>
            <person name="Du Z.-J."/>
        </authorList>
    </citation>
    <scope>NUCLEOTIDE SEQUENCE [LARGE SCALE GENOMIC DNA]</scope>
    <source>
        <strain evidence="3">KCTC 52655</strain>
    </source>
</reference>
<dbReference type="EMBL" id="QRHA01000009">
    <property type="protein sequence ID" value="RDV24656.1"/>
    <property type="molecule type" value="Genomic_DNA"/>
</dbReference>
<comment type="caution">
    <text evidence="2">The sequence shown here is derived from an EMBL/GenBank/DDBJ whole genome shotgun (WGS) entry which is preliminary data.</text>
</comment>
<evidence type="ECO:0000313" key="3">
    <source>
        <dbReference type="Proteomes" id="UP000256561"/>
    </source>
</evidence>
<keyword evidence="1" id="KW-0812">Transmembrane</keyword>
<feature type="transmembrane region" description="Helical" evidence="1">
    <location>
        <begin position="21"/>
        <end position="41"/>
    </location>
</feature>
<dbReference type="AlphaFoldDB" id="A0A3D8M4R6"/>
<proteinExistence type="predicted"/>
<sequence length="101" mass="11912">MIRSQKDSSKGFFDHPENITRLLRGFYVLCIVLVAMDFFVHRHIYTELEKIPAFYAIFGFLACVLLVLLAKVLRIFLMRSEQYYQDQDDETAPKEKAHHVD</sequence>
<dbReference type="Proteomes" id="UP000256561">
    <property type="component" value="Unassembled WGS sequence"/>
</dbReference>
<organism evidence="2 3">
    <name type="scientific">Alteromonas aestuariivivens</name>
    <dbReference type="NCBI Taxonomy" id="1938339"/>
    <lineage>
        <taxon>Bacteria</taxon>
        <taxon>Pseudomonadati</taxon>
        <taxon>Pseudomonadota</taxon>
        <taxon>Gammaproteobacteria</taxon>
        <taxon>Alteromonadales</taxon>
        <taxon>Alteromonadaceae</taxon>
        <taxon>Alteromonas/Salinimonas group</taxon>
        <taxon>Alteromonas</taxon>
    </lineage>
</organism>